<reference evidence="2" key="1">
    <citation type="submission" date="2014-03" db="EMBL/GenBank/DDBJ databases">
        <authorList>
            <person name="Aksoy S."/>
            <person name="Warren W."/>
            <person name="Wilson R.K."/>
        </authorList>
    </citation>
    <scope>NUCLEOTIDE SEQUENCE [LARGE SCALE GENOMIC DNA]</scope>
    <source>
        <strain evidence="2">IAEA</strain>
    </source>
</reference>
<sequence length="185" mass="20401">MPQNSTATTPVSSEASAIKKVLSLDSTSVYALLNNYSQHVLSSECESLVINMNLLHFNFKKDINAVKQPINAPISNESIKIPKKSPKAWKKATDSPNTNAYKLTSTCKSWNIARIVSGSVGDINAPKYKVSKNVKLLLKYLGINFTQPYIIAPIKKADKVQPQGVLEASMNQNNGWQRPQLSLIK</sequence>
<name>A0A1A9Z425_GLOPL</name>
<accession>A0A1A9Z425</accession>
<organism evidence="1 2">
    <name type="scientific">Glossina pallidipes</name>
    <name type="common">Tsetse fly</name>
    <dbReference type="NCBI Taxonomy" id="7398"/>
    <lineage>
        <taxon>Eukaryota</taxon>
        <taxon>Metazoa</taxon>
        <taxon>Ecdysozoa</taxon>
        <taxon>Arthropoda</taxon>
        <taxon>Hexapoda</taxon>
        <taxon>Insecta</taxon>
        <taxon>Pterygota</taxon>
        <taxon>Neoptera</taxon>
        <taxon>Endopterygota</taxon>
        <taxon>Diptera</taxon>
        <taxon>Brachycera</taxon>
        <taxon>Muscomorpha</taxon>
        <taxon>Hippoboscoidea</taxon>
        <taxon>Glossinidae</taxon>
        <taxon>Glossina</taxon>
    </lineage>
</organism>
<protein>
    <submittedName>
        <fullName evidence="1">Uncharacterized protein</fullName>
    </submittedName>
</protein>
<dbReference type="VEuPathDB" id="VectorBase:GPAI003195"/>
<keyword evidence="2" id="KW-1185">Reference proteome</keyword>
<dbReference type="Proteomes" id="UP000092445">
    <property type="component" value="Unassembled WGS sequence"/>
</dbReference>
<reference evidence="1" key="2">
    <citation type="submission" date="2020-05" db="UniProtKB">
        <authorList>
            <consortium name="EnsemblMetazoa"/>
        </authorList>
    </citation>
    <scope>IDENTIFICATION</scope>
    <source>
        <strain evidence="1">IAEA</strain>
    </source>
</reference>
<dbReference type="AlphaFoldDB" id="A0A1A9Z425"/>
<evidence type="ECO:0000313" key="2">
    <source>
        <dbReference type="Proteomes" id="UP000092445"/>
    </source>
</evidence>
<dbReference type="EnsemblMetazoa" id="GPAI003195-RA">
    <property type="protein sequence ID" value="GPAI003195-PA"/>
    <property type="gene ID" value="GPAI003195"/>
</dbReference>
<evidence type="ECO:0000313" key="1">
    <source>
        <dbReference type="EnsemblMetazoa" id="GPAI003195-PA"/>
    </source>
</evidence>
<proteinExistence type="predicted"/>